<comment type="caution">
    <text evidence="2">The sequence shown here is derived from an EMBL/GenBank/DDBJ whole genome shotgun (WGS) entry which is preliminary data.</text>
</comment>
<keyword evidence="2" id="KW-0496">Mitochondrion</keyword>
<sequence length="35" mass="4149">MKKRVWRVGQSLPMNKSMLGPVPRRKEEIEGRKPE</sequence>
<feature type="region of interest" description="Disordered" evidence="1">
    <location>
        <begin position="14"/>
        <end position="35"/>
    </location>
</feature>
<organism evidence="2">
    <name type="scientific">Picea glauca</name>
    <name type="common">White spruce</name>
    <name type="synonym">Pinus glauca</name>
    <dbReference type="NCBI Taxonomy" id="3330"/>
    <lineage>
        <taxon>Eukaryota</taxon>
        <taxon>Viridiplantae</taxon>
        <taxon>Streptophyta</taxon>
        <taxon>Embryophyta</taxon>
        <taxon>Tracheophyta</taxon>
        <taxon>Spermatophyta</taxon>
        <taxon>Pinopsida</taxon>
        <taxon>Pinidae</taxon>
        <taxon>Conifers I</taxon>
        <taxon>Pinales</taxon>
        <taxon>Pinaceae</taxon>
        <taxon>Picea</taxon>
    </lineage>
</organism>
<dbReference type="EMBL" id="LKAM01000006">
    <property type="protein sequence ID" value="KUM47802.1"/>
    <property type="molecule type" value="Genomic_DNA"/>
</dbReference>
<geneLocation type="mitochondrion" evidence="2"/>
<accession>A0A101LYQ8</accession>
<evidence type="ECO:0000256" key="1">
    <source>
        <dbReference type="SAM" id="MobiDB-lite"/>
    </source>
</evidence>
<dbReference type="AlphaFoldDB" id="A0A101LYQ8"/>
<evidence type="ECO:0000313" key="2">
    <source>
        <dbReference type="EMBL" id="KUM47802.1"/>
    </source>
</evidence>
<proteinExistence type="predicted"/>
<reference evidence="2" key="1">
    <citation type="journal article" date="2015" name="Genome Biol. Evol.">
        <title>Organellar Genomes of White Spruce (Picea glauca): Assembly and Annotation.</title>
        <authorList>
            <person name="Jackman S.D."/>
            <person name="Warren R.L."/>
            <person name="Gibb E.A."/>
            <person name="Vandervalk B.P."/>
            <person name="Mohamadi H."/>
            <person name="Chu J."/>
            <person name="Raymond A."/>
            <person name="Pleasance S."/>
            <person name="Coope R."/>
            <person name="Wildung M.R."/>
            <person name="Ritland C.E."/>
            <person name="Bousquet J."/>
            <person name="Jones S.J."/>
            <person name="Bohlmann J."/>
            <person name="Birol I."/>
        </authorList>
    </citation>
    <scope>NUCLEOTIDE SEQUENCE [LARGE SCALE GENOMIC DNA]</scope>
    <source>
        <tissue evidence="2">Flushing bud</tissue>
    </source>
</reference>
<protein>
    <submittedName>
        <fullName evidence="2">Uncharacterized protein</fullName>
    </submittedName>
</protein>
<gene>
    <name evidence="2" type="ORF">ABT39_MTgene4796</name>
</gene>
<name>A0A101LYQ8_PICGL</name>
<feature type="compositionally biased region" description="Basic and acidic residues" evidence="1">
    <location>
        <begin position="24"/>
        <end position="35"/>
    </location>
</feature>